<gene>
    <name evidence="1" type="ORF">B1B_04049</name>
</gene>
<reference evidence="1" key="2">
    <citation type="journal article" date="2014" name="ISME J.">
        <title>Microbial stratification in low pH oxic and suboxic macroscopic growths along an acid mine drainage.</title>
        <authorList>
            <person name="Mendez-Garcia C."/>
            <person name="Mesa V."/>
            <person name="Sprenger R.R."/>
            <person name="Richter M."/>
            <person name="Diez M.S."/>
            <person name="Solano J."/>
            <person name="Bargiela R."/>
            <person name="Golyshina O.V."/>
            <person name="Manteca A."/>
            <person name="Ramos J.L."/>
            <person name="Gallego J.R."/>
            <person name="Llorente I."/>
            <person name="Martins Dos Santos V.A."/>
            <person name="Jensen O.N."/>
            <person name="Pelaez A.I."/>
            <person name="Sanchez J."/>
            <person name="Ferrer M."/>
        </authorList>
    </citation>
    <scope>NUCLEOTIDE SEQUENCE</scope>
</reference>
<comment type="caution">
    <text evidence="1">The sequence shown here is derived from an EMBL/GenBank/DDBJ whole genome shotgun (WGS) entry which is preliminary data.</text>
</comment>
<evidence type="ECO:0000313" key="1">
    <source>
        <dbReference type="EMBL" id="EQD72094.1"/>
    </source>
</evidence>
<dbReference type="AlphaFoldDB" id="T1CTP9"/>
<reference evidence="1" key="1">
    <citation type="submission" date="2013-08" db="EMBL/GenBank/DDBJ databases">
        <authorList>
            <person name="Mendez C."/>
            <person name="Richter M."/>
            <person name="Ferrer M."/>
            <person name="Sanchez J."/>
        </authorList>
    </citation>
    <scope>NUCLEOTIDE SEQUENCE</scope>
</reference>
<name>T1CTP9_9ZZZZ</name>
<organism evidence="1">
    <name type="scientific">mine drainage metagenome</name>
    <dbReference type="NCBI Taxonomy" id="410659"/>
    <lineage>
        <taxon>unclassified sequences</taxon>
        <taxon>metagenomes</taxon>
        <taxon>ecological metagenomes</taxon>
    </lineage>
</organism>
<dbReference type="EMBL" id="AUZY01002532">
    <property type="protein sequence ID" value="EQD72094.1"/>
    <property type="molecule type" value="Genomic_DNA"/>
</dbReference>
<accession>T1CTP9</accession>
<proteinExistence type="predicted"/>
<sequence>MASAIGTLLALLVFMSLFGLFVTQFVPLWMTDNEASFTATVQGQFGSIKQNLDLLALDQGNVRALAAAVTMESGNIPVMAQATQGVLAYQSSLSLYTNISFNLTGESLPTASHAQNFYQNFTPGEISMDIPNRYYVPTTFSLSNGAVVSQQSGGSSSMLFAPSFQAITVGSSSTLYLTLYQMIGNGTRLTSTGTEEVYTAYSAAQRYPGATNTSVDLNFTTPYPCAWINYLNTTFKATGVLPALTPATCPTTLGIGQVSRVSVAFPPVDQFVLTIVSFEVTLGFGTPG</sequence>
<protein>
    <submittedName>
        <fullName evidence="1">Uncharacterized protein</fullName>
    </submittedName>
</protein>